<name>A0A3Q2QXT1_FUNHE</name>
<dbReference type="GeneTree" id="ENSGT00940000158924"/>
<reference evidence="3" key="1">
    <citation type="submission" date="2025-08" db="UniProtKB">
        <authorList>
            <consortium name="Ensembl"/>
        </authorList>
    </citation>
    <scope>IDENTIFICATION</scope>
</reference>
<dbReference type="PRINTS" id="PR00633">
    <property type="entry name" value="RCCNDNSATION"/>
</dbReference>
<feature type="repeat" description="RCC1" evidence="2">
    <location>
        <begin position="220"/>
        <end position="261"/>
    </location>
</feature>
<accession>A0A3Q2QXT1</accession>
<dbReference type="PANTHER" id="PTHR22872">
    <property type="entry name" value="BTK-BINDING PROTEIN-RELATED"/>
    <property type="match status" value="1"/>
</dbReference>
<dbReference type="PROSITE" id="PS00626">
    <property type="entry name" value="RCC1_2"/>
    <property type="match status" value="1"/>
</dbReference>
<feature type="repeat" description="RCC1" evidence="2">
    <location>
        <begin position="114"/>
        <end position="166"/>
    </location>
</feature>
<dbReference type="InterPro" id="IPR009091">
    <property type="entry name" value="RCC1/BLIP-II"/>
</dbReference>
<organism evidence="3 4">
    <name type="scientific">Fundulus heteroclitus</name>
    <name type="common">Killifish</name>
    <name type="synonym">Mummichog</name>
    <dbReference type="NCBI Taxonomy" id="8078"/>
    <lineage>
        <taxon>Eukaryota</taxon>
        <taxon>Metazoa</taxon>
        <taxon>Chordata</taxon>
        <taxon>Craniata</taxon>
        <taxon>Vertebrata</taxon>
        <taxon>Euteleostomi</taxon>
        <taxon>Actinopterygii</taxon>
        <taxon>Neopterygii</taxon>
        <taxon>Teleostei</taxon>
        <taxon>Neoteleostei</taxon>
        <taxon>Acanthomorphata</taxon>
        <taxon>Ovalentaria</taxon>
        <taxon>Atherinomorphae</taxon>
        <taxon>Cyprinodontiformes</taxon>
        <taxon>Fundulidae</taxon>
        <taxon>Fundulus</taxon>
    </lineage>
</organism>
<dbReference type="Pfam" id="PF00415">
    <property type="entry name" value="RCC1"/>
    <property type="match status" value="3"/>
</dbReference>
<dbReference type="InterPro" id="IPR000408">
    <property type="entry name" value="Reg_chr_condens"/>
</dbReference>
<dbReference type="Gene3D" id="2.130.10.30">
    <property type="entry name" value="Regulator of chromosome condensation 1/beta-lactamase-inhibitor protein II"/>
    <property type="match status" value="1"/>
</dbReference>
<sequence length="290" mass="31433">MLQRSAVQSSASTGRQHVEEKVWQQQGVWGWTRRGLQRLQDVGHADVSRTCSTAARGRKTSRVCPTSKLPRWLVGTGTPWLWLEVSLLCVLVAHGLLPPVCLRRSPSLRVSPGGQIFSWGQNRYGQLGLGLTGQSISTPQLVQSLQGIPFAQLSAGGAHSFALTLSGAVFGWGCNKFGHLTLIWSFPDRCFPALLKSLRSQSVIYVSCGEDHTAVLTKEGGVFTFGAGGYGQLGHNSTNHEINPRKVFELMGNVVTQIACGRIYAGGDQSFAHYCTTNVSMMGKSLSLCR</sequence>
<feature type="repeat" description="RCC1" evidence="2">
    <location>
        <begin position="167"/>
        <end position="219"/>
    </location>
</feature>
<evidence type="ECO:0000256" key="1">
    <source>
        <dbReference type="ARBA" id="ARBA00022737"/>
    </source>
</evidence>
<keyword evidence="4" id="KW-1185">Reference proteome</keyword>
<keyword evidence="1" id="KW-0677">Repeat</keyword>
<dbReference type="PROSITE" id="PS50012">
    <property type="entry name" value="RCC1_3"/>
    <property type="match status" value="3"/>
</dbReference>
<dbReference type="STRING" id="8078.ENSFHEP00000032744"/>
<proteinExistence type="predicted"/>
<evidence type="ECO:0000313" key="3">
    <source>
        <dbReference type="Ensembl" id="ENSFHEP00000032744.1"/>
    </source>
</evidence>
<evidence type="ECO:0000256" key="2">
    <source>
        <dbReference type="PROSITE-ProRule" id="PRU00235"/>
    </source>
</evidence>
<dbReference type="Ensembl" id="ENSFHET00000034071.1">
    <property type="protein sequence ID" value="ENSFHEP00000032744.1"/>
    <property type="gene ID" value="ENSFHEG00000019404.1"/>
</dbReference>
<protein>
    <submittedName>
        <fullName evidence="3">Uncharacterized protein</fullName>
    </submittedName>
</protein>
<evidence type="ECO:0000313" key="4">
    <source>
        <dbReference type="Proteomes" id="UP000265000"/>
    </source>
</evidence>
<reference evidence="3" key="2">
    <citation type="submission" date="2025-09" db="UniProtKB">
        <authorList>
            <consortium name="Ensembl"/>
        </authorList>
    </citation>
    <scope>IDENTIFICATION</scope>
</reference>
<dbReference type="InterPro" id="IPR051625">
    <property type="entry name" value="Signaling_Regulatory_Domain"/>
</dbReference>
<dbReference type="AlphaFoldDB" id="A0A3Q2QXT1"/>
<dbReference type="Proteomes" id="UP000265000">
    <property type="component" value="Unplaced"/>
</dbReference>
<dbReference type="SUPFAM" id="SSF50985">
    <property type="entry name" value="RCC1/BLIP-II"/>
    <property type="match status" value="1"/>
</dbReference>